<sequence length="529" mass="56616">MSRFVRASKYRHVFGQQGKKEYGLDNVKVSNSAWDTNLIAASSRYISVNWNASGGGAFAILPLPSPHQPLPFGFPTKLPDLIPLARSHTGPVLDTDWSPFNDALVASGGEDGKAMIWKVEDSAFDGWGADGWEPRDFDPVARIDVSPRRVGQVLFHPTAANVLATATGDHVVKLWDLENADAARSVLGGHGDAIQSLAFSPTGNVLVTTCRDRKIRMFDPRAGGDAVRVTEGHGGIKGARVVWMGDRDNIATTGFSKMSDRQVAVWETGSLNNVRMTTIDQTSGVLMPFWSDNNILFLAGKGDGNIRYYEWENDNLHALAEYKSSDPQRGMCFLPRRALNVSECEIARAYKVAGSSIEAIGFIVPRKSDSFQSDIYPPAPSSEPALSAGEFFAGKTAPPKLVSLEDGAISDAPKPSTGTSAPAPQSVPTPTRTASAPAPAASPVAPPPTSASFAEPTPVPVTKAPEPYPAEPKSPQSGAGDDHAVAALKEENARLNAELRDARAQIRNLELQVESIRTNARRAAALLES</sequence>
<dbReference type="SMART" id="SM01166">
    <property type="entry name" value="DUF1899"/>
    <property type="match status" value="1"/>
</dbReference>
<dbReference type="GO" id="GO:0030479">
    <property type="term" value="C:actin cortical patch"/>
    <property type="evidence" value="ECO:0007669"/>
    <property type="project" value="UniProtKB-ARBA"/>
</dbReference>
<dbReference type="InterPro" id="IPR015943">
    <property type="entry name" value="WD40/YVTN_repeat-like_dom_sf"/>
</dbReference>
<evidence type="ECO:0000256" key="5">
    <source>
        <dbReference type="ARBA" id="ARBA00023054"/>
    </source>
</evidence>
<evidence type="ECO:0000256" key="2">
    <source>
        <dbReference type="ARBA" id="ARBA00022553"/>
    </source>
</evidence>
<feature type="domain" description="DUF1899" evidence="12">
    <location>
        <begin position="3"/>
        <end position="67"/>
    </location>
</feature>
<evidence type="ECO:0000256" key="11">
    <source>
        <dbReference type="SAM" id="MobiDB-lite"/>
    </source>
</evidence>
<dbReference type="PROSITE" id="PS00678">
    <property type="entry name" value="WD_REPEATS_1"/>
    <property type="match status" value="1"/>
</dbReference>
<feature type="repeat" description="WD" evidence="8">
    <location>
        <begin position="143"/>
        <end position="185"/>
    </location>
</feature>
<evidence type="ECO:0000256" key="9">
    <source>
        <dbReference type="RuleBase" id="RU280818"/>
    </source>
</evidence>
<evidence type="ECO:0000256" key="1">
    <source>
        <dbReference type="ARBA" id="ARBA00009482"/>
    </source>
</evidence>
<keyword evidence="2" id="KW-0597">Phosphoprotein</keyword>
<dbReference type="GO" id="GO:0051015">
    <property type="term" value="F:actin filament binding"/>
    <property type="evidence" value="ECO:0007669"/>
    <property type="project" value="TreeGrafter"/>
</dbReference>
<evidence type="ECO:0000256" key="7">
    <source>
        <dbReference type="ARBA" id="ARBA00062568"/>
    </source>
</evidence>
<evidence type="ECO:0000256" key="4">
    <source>
        <dbReference type="ARBA" id="ARBA00022737"/>
    </source>
</evidence>
<dbReference type="SMART" id="SM01167">
    <property type="entry name" value="DUF1900"/>
    <property type="match status" value="1"/>
</dbReference>
<gene>
    <name evidence="13" type="ORF">OBBRIDRAFT_756806</name>
</gene>
<dbReference type="PROSITE" id="PS50082">
    <property type="entry name" value="WD_REPEATS_2"/>
    <property type="match status" value="3"/>
</dbReference>
<reference evidence="13 14" key="1">
    <citation type="submission" date="2016-07" db="EMBL/GenBank/DDBJ databases">
        <title>Draft genome of the white-rot fungus Obba rivulosa 3A-2.</title>
        <authorList>
            <consortium name="DOE Joint Genome Institute"/>
            <person name="Miettinen O."/>
            <person name="Riley R."/>
            <person name="Acob R."/>
            <person name="Barry K."/>
            <person name="Cullen D."/>
            <person name="De Vries R."/>
            <person name="Hainaut M."/>
            <person name="Hatakka A."/>
            <person name="Henrissat B."/>
            <person name="Hilden K."/>
            <person name="Kuo R."/>
            <person name="Labutti K."/>
            <person name="Lipzen A."/>
            <person name="Makela M.R."/>
            <person name="Sandor L."/>
            <person name="Spatafora J.W."/>
            <person name="Grigoriev I.V."/>
            <person name="Hibbett D.S."/>
        </authorList>
    </citation>
    <scope>NUCLEOTIDE SEQUENCE [LARGE SCALE GENOMIC DNA]</scope>
    <source>
        <strain evidence="13 14">3A-2</strain>
    </source>
</reference>
<evidence type="ECO:0000256" key="3">
    <source>
        <dbReference type="ARBA" id="ARBA00022574"/>
    </source>
</evidence>
<dbReference type="InterPro" id="IPR036322">
    <property type="entry name" value="WD40_repeat_dom_sf"/>
</dbReference>
<dbReference type="PROSITE" id="PS50294">
    <property type="entry name" value="WD_REPEATS_REGION"/>
    <property type="match status" value="1"/>
</dbReference>
<dbReference type="InterPro" id="IPR001680">
    <property type="entry name" value="WD40_rpt"/>
</dbReference>
<feature type="region of interest" description="Disordered" evidence="11">
    <location>
        <begin position="406"/>
        <end position="484"/>
    </location>
</feature>
<evidence type="ECO:0000259" key="12">
    <source>
        <dbReference type="SMART" id="SM01166"/>
    </source>
</evidence>
<name>A0A8E2ARY9_9APHY</name>
<evidence type="ECO:0000256" key="8">
    <source>
        <dbReference type="PROSITE-ProRule" id="PRU00221"/>
    </source>
</evidence>
<keyword evidence="14" id="KW-1185">Reference proteome</keyword>
<feature type="repeat" description="WD" evidence="8">
    <location>
        <begin position="187"/>
        <end position="219"/>
    </location>
</feature>
<evidence type="ECO:0000313" key="13">
    <source>
        <dbReference type="EMBL" id="OCH89258.1"/>
    </source>
</evidence>
<keyword evidence="5 10" id="KW-0175">Coiled coil</keyword>
<accession>A0A8E2ARY9</accession>
<dbReference type="EMBL" id="KV722431">
    <property type="protein sequence ID" value="OCH89258.1"/>
    <property type="molecule type" value="Genomic_DNA"/>
</dbReference>
<dbReference type="Gene3D" id="2.130.10.10">
    <property type="entry name" value="YVTN repeat-like/Quinoprotein amine dehydrogenase"/>
    <property type="match status" value="1"/>
</dbReference>
<evidence type="ECO:0000256" key="10">
    <source>
        <dbReference type="SAM" id="Coils"/>
    </source>
</evidence>
<keyword evidence="6" id="KW-0009">Actin-binding</keyword>
<feature type="compositionally biased region" description="Low complexity" evidence="11">
    <location>
        <begin position="428"/>
        <end position="443"/>
    </location>
</feature>
<dbReference type="OrthoDB" id="1850764at2759"/>
<evidence type="ECO:0000256" key="6">
    <source>
        <dbReference type="ARBA" id="ARBA00023203"/>
    </source>
</evidence>
<dbReference type="InterPro" id="IPR019775">
    <property type="entry name" value="WD40_repeat_CS"/>
</dbReference>
<dbReference type="PANTHER" id="PTHR10856:SF0">
    <property type="entry name" value="CORONIN"/>
    <property type="match status" value="1"/>
</dbReference>
<dbReference type="GO" id="GO:0007015">
    <property type="term" value="P:actin filament organization"/>
    <property type="evidence" value="ECO:0007669"/>
    <property type="project" value="TreeGrafter"/>
</dbReference>
<dbReference type="SUPFAM" id="SSF50978">
    <property type="entry name" value="WD40 repeat-like"/>
    <property type="match status" value="1"/>
</dbReference>
<dbReference type="Proteomes" id="UP000250043">
    <property type="component" value="Unassembled WGS sequence"/>
</dbReference>
<dbReference type="Pfam" id="PF00400">
    <property type="entry name" value="WD40"/>
    <property type="match status" value="2"/>
</dbReference>
<dbReference type="InterPro" id="IPR015048">
    <property type="entry name" value="DUF1899"/>
</dbReference>
<dbReference type="AlphaFoldDB" id="A0A8E2ARY9"/>
<dbReference type="Pfam" id="PF16300">
    <property type="entry name" value="WD40_4"/>
    <property type="match status" value="1"/>
</dbReference>
<organism evidence="13 14">
    <name type="scientific">Obba rivulosa</name>
    <dbReference type="NCBI Taxonomy" id="1052685"/>
    <lineage>
        <taxon>Eukaryota</taxon>
        <taxon>Fungi</taxon>
        <taxon>Dikarya</taxon>
        <taxon>Basidiomycota</taxon>
        <taxon>Agaricomycotina</taxon>
        <taxon>Agaricomycetes</taxon>
        <taxon>Polyporales</taxon>
        <taxon>Gelatoporiaceae</taxon>
        <taxon>Obba</taxon>
    </lineage>
</organism>
<dbReference type="FunFam" id="2.130.10.10:FF:000197">
    <property type="entry name" value="Coronin"/>
    <property type="match status" value="1"/>
</dbReference>
<evidence type="ECO:0000313" key="14">
    <source>
        <dbReference type="Proteomes" id="UP000250043"/>
    </source>
</evidence>
<keyword evidence="4 9" id="KW-0677">Repeat</keyword>
<comment type="subunit">
    <text evidence="7">Binds to F-actin.</text>
</comment>
<dbReference type="SMART" id="SM00320">
    <property type="entry name" value="WD40"/>
    <property type="match status" value="4"/>
</dbReference>
<feature type="repeat" description="WD" evidence="8">
    <location>
        <begin position="85"/>
        <end position="120"/>
    </location>
</feature>
<proteinExistence type="inferred from homology"/>
<dbReference type="Pfam" id="PF08953">
    <property type="entry name" value="DUF1899"/>
    <property type="match status" value="1"/>
</dbReference>
<dbReference type="InterPro" id="IPR015505">
    <property type="entry name" value="Coronin"/>
</dbReference>
<protein>
    <recommendedName>
        <fullName evidence="9">Coronin</fullName>
    </recommendedName>
</protein>
<feature type="coiled-coil region" evidence="10">
    <location>
        <begin position="485"/>
        <end position="526"/>
    </location>
</feature>
<comment type="similarity">
    <text evidence="1 9">Belongs to the WD repeat coronin family.</text>
</comment>
<keyword evidence="3 8" id="KW-0853">WD repeat</keyword>
<dbReference type="PANTHER" id="PTHR10856">
    <property type="entry name" value="CORONIN"/>
    <property type="match status" value="1"/>
</dbReference>